<name>A0A1B9F8C1_9BACT</name>
<evidence type="ECO:0008006" key="3">
    <source>
        <dbReference type="Google" id="ProtNLM"/>
    </source>
</evidence>
<dbReference type="Proteomes" id="UP000093080">
    <property type="component" value="Unassembled WGS sequence"/>
</dbReference>
<dbReference type="AlphaFoldDB" id="A0A1B9F8C1"/>
<proteinExistence type="predicted"/>
<dbReference type="STRING" id="1156395.DBT_0628"/>
<keyword evidence="2" id="KW-1185">Reference proteome</keyword>
<gene>
    <name evidence="1" type="ORF">DBT_0628</name>
</gene>
<dbReference type="InterPro" id="IPR047708">
    <property type="entry name" value="CD1871A-like"/>
</dbReference>
<comment type="caution">
    <text evidence="1">The sequence shown here is derived from an EMBL/GenBank/DDBJ whole genome shotgun (WGS) entry which is preliminary data.</text>
</comment>
<dbReference type="NCBIfam" id="NF040920">
    <property type="entry name" value="CD1871A_fam"/>
    <property type="match status" value="1"/>
</dbReference>
<dbReference type="EMBL" id="MAGO01000002">
    <property type="protein sequence ID" value="OCC16166.1"/>
    <property type="molecule type" value="Genomic_DNA"/>
</dbReference>
<evidence type="ECO:0000313" key="1">
    <source>
        <dbReference type="EMBL" id="OCC16166.1"/>
    </source>
</evidence>
<evidence type="ECO:0000313" key="2">
    <source>
        <dbReference type="Proteomes" id="UP000093080"/>
    </source>
</evidence>
<protein>
    <recommendedName>
        <fullName evidence="3">Thioredoxin</fullName>
    </recommendedName>
</protein>
<reference evidence="1 2" key="1">
    <citation type="submission" date="2016-06" db="EMBL/GenBank/DDBJ databases">
        <title>Respiratory ammonification of nitrate coupled to the oxidation of elemental sulfur in deep-sea autotrophic thermophilic bacteria.</title>
        <authorList>
            <person name="Slobodkina G.B."/>
            <person name="Mardanov A.V."/>
            <person name="Ravin N.V."/>
            <person name="Frolova A.A."/>
            <person name="Viryasiv M.B."/>
            <person name="Chernyh N.A."/>
            <person name="Bonch-Osmolovskaya E.A."/>
            <person name="Slobodkin A.I."/>
        </authorList>
    </citation>
    <scope>NUCLEOTIDE SEQUENCE [LARGE SCALE GENOMIC DNA]</scope>
    <source>
        <strain evidence="1 2">S69</strain>
    </source>
</reference>
<sequence>MKRYFPYIIFILSILFIFVGIFTGEASSIYKKAIAICLSCIGIG</sequence>
<accession>A0A1B9F8C1</accession>
<organism evidence="1 2">
    <name type="scientific">Dissulfuribacter thermophilus</name>
    <dbReference type="NCBI Taxonomy" id="1156395"/>
    <lineage>
        <taxon>Bacteria</taxon>
        <taxon>Pseudomonadati</taxon>
        <taxon>Thermodesulfobacteriota</taxon>
        <taxon>Dissulfuribacteria</taxon>
        <taxon>Dissulfuribacterales</taxon>
        <taxon>Dissulfuribacteraceae</taxon>
        <taxon>Dissulfuribacter</taxon>
    </lineage>
</organism>